<organism evidence="2 3">
    <name type="scientific">Pontibacter lucknowensis</name>
    <dbReference type="NCBI Taxonomy" id="1077936"/>
    <lineage>
        <taxon>Bacteria</taxon>
        <taxon>Pseudomonadati</taxon>
        <taxon>Bacteroidota</taxon>
        <taxon>Cytophagia</taxon>
        <taxon>Cytophagales</taxon>
        <taxon>Hymenobacteraceae</taxon>
        <taxon>Pontibacter</taxon>
    </lineage>
</organism>
<keyword evidence="3" id="KW-1185">Reference proteome</keyword>
<name>A0A1N6VX33_9BACT</name>
<gene>
    <name evidence="2" type="ORF">SAMN05421545_1255</name>
</gene>
<reference evidence="3" key="1">
    <citation type="submission" date="2017-01" db="EMBL/GenBank/DDBJ databases">
        <authorList>
            <person name="Varghese N."/>
            <person name="Submissions S."/>
        </authorList>
    </citation>
    <scope>NUCLEOTIDE SEQUENCE [LARGE SCALE GENOMIC DNA]</scope>
    <source>
        <strain evidence="3">DM9</strain>
    </source>
</reference>
<evidence type="ECO:0000313" key="3">
    <source>
        <dbReference type="Proteomes" id="UP000185924"/>
    </source>
</evidence>
<feature type="transmembrane region" description="Helical" evidence="1">
    <location>
        <begin position="12"/>
        <end position="29"/>
    </location>
</feature>
<keyword evidence="1" id="KW-1133">Transmembrane helix</keyword>
<keyword evidence="1" id="KW-0472">Membrane</keyword>
<dbReference type="Proteomes" id="UP000185924">
    <property type="component" value="Unassembled WGS sequence"/>
</dbReference>
<proteinExistence type="predicted"/>
<dbReference type="STRING" id="1077936.SAMN05421545_1255"/>
<evidence type="ECO:0000256" key="1">
    <source>
        <dbReference type="SAM" id="Phobius"/>
    </source>
</evidence>
<dbReference type="EMBL" id="FTNM01000002">
    <property type="protein sequence ID" value="SIQ82429.1"/>
    <property type="molecule type" value="Genomic_DNA"/>
</dbReference>
<sequence>MAFALYQMQQTGCSFLKIGIAGVILYRIIH</sequence>
<keyword evidence="1" id="KW-0812">Transmembrane</keyword>
<dbReference type="AlphaFoldDB" id="A0A1N6VX33"/>
<accession>A0A1N6VX33</accession>
<protein>
    <submittedName>
        <fullName evidence="2">Uncharacterized protein</fullName>
    </submittedName>
</protein>
<evidence type="ECO:0000313" key="2">
    <source>
        <dbReference type="EMBL" id="SIQ82429.1"/>
    </source>
</evidence>